<gene>
    <name evidence="8" type="ORF">I41_26330</name>
</gene>
<dbReference type="AlphaFoldDB" id="A0A517TYJ7"/>
<sequence length="458" mass="47628">MWAVAWRVVGIVTTFAANILAARLLGPAEFGSYLLVVTIVVLGALVGMAGLNEAGLRFIASSLAHNDRKLAQAYLRRTFATVALVASLAAIATAAGVLLFNLNTAWFHQPVLLATLAAAGVFVLAWQQIAAESLRGYGRLQSASLFSGGQTGGPVSNLLLLAGLSAVALTATRLDATVALALTVGSVAVTVPWSLRKAWQASRTGDSPDASPVESLAPAHRQELLAVGGVLLLNQVLAFGSQQLDIWLGGAFLEPDALGLYGAAKRSLLLAAMPIQMAMMVVMASVPRLHAQGRTQELERTVRRAANYAAVPALAAIALLALFPETMLHLAFGGSYAGAASTVLVLTLGYLVLVISGNPPYVLTMTGRHRTVAMVNLAAAVVLLVVGSLGAHWYGAPGLAAGSAASCALQNGLLWWFARRHVGVFTHVSLPRRTATAKTSPSRITLDPDLNSATAPEA</sequence>
<feature type="transmembrane region" description="Helical" evidence="7">
    <location>
        <begin position="31"/>
        <end position="51"/>
    </location>
</feature>
<keyword evidence="3 7" id="KW-0812">Transmembrane</keyword>
<dbReference type="KEGG" id="llh:I41_26330"/>
<feature type="transmembrane region" description="Helical" evidence="7">
    <location>
        <begin position="176"/>
        <end position="195"/>
    </location>
</feature>
<feature type="transmembrane region" description="Helical" evidence="7">
    <location>
        <begin position="78"/>
        <end position="100"/>
    </location>
</feature>
<feature type="transmembrane region" description="Helical" evidence="7">
    <location>
        <begin position="305"/>
        <end position="323"/>
    </location>
</feature>
<protein>
    <submittedName>
        <fullName evidence="8">Polysaccharide biosynthesis protein</fullName>
    </submittedName>
</protein>
<reference evidence="8 9" key="1">
    <citation type="submission" date="2019-02" db="EMBL/GenBank/DDBJ databases">
        <title>Deep-cultivation of Planctomycetes and their phenomic and genomic characterization uncovers novel biology.</title>
        <authorList>
            <person name="Wiegand S."/>
            <person name="Jogler M."/>
            <person name="Boedeker C."/>
            <person name="Pinto D."/>
            <person name="Vollmers J."/>
            <person name="Rivas-Marin E."/>
            <person name="Kohn T."/>
            <person name="Peeters S.H."/>
            <person name="Heuer A."/>
            <person name="Rast P."/>
            <person name="Oberbeckmann S."/>
            <person name="Bunk B."/>
            <person name="Jeske O."/>
            <person name="Meyerdierks A."/>
            <person name="Storesund J.E."/>
            <person name="Kallscheuer N."/>
            <person name="Luecker S."/>
            <person name="Lage O.M."/>
            <person name="Pohl T."/>
            <person name="Merkel B.J."/>
            <person name="Hornburger P."/>
            <person name="Mueller R.-W."/>
            <person name="Bruemmer F."/>
            <person name="Labrenz M."/>
            <person name="Spormann A.M."/>
            <person name="Op den Camp H."/>
            <person name="Overmann J."/>
            <person name="Amann R."/>
            <person name="Jetten M.S.M."/>
            <person name="Mascher T."/>
            <person name="Medema M.H."/>
            <person name="Devos D.P."/>
            <person name="Kaster A.-K."/>
            <person name="Ovreas L."/>
            <person name="Rohde M."/>
            <person name="Galperin M.Y."/>
            <person name="Jogler C."/>
        </authorList>
    </citation>
    <scope>NUCLEOTIDE SEQUENCE [LARGE SCALE GENOMIC DNA]</scope>
    <source>
        <strain evidence="8 9">I41</strain>
    </source>
</reference>
<evidence type="ECO:0000256" key="3">
    <source>
        <dbReference type="ARBA" id="ARBA00022692"/>
    </source>
</evidence>
<dbReference type="GO" id="GO:0005886">
    <property type="term" value="C:plasma membrane"/>
    <property type="evidence" value="ECO:0007669"/>
    <property type="project" value="UniProtKB-SubCell"/>
</dbReference>
<evidence type="ECO:0000256" key="5">
    <source>
        <dbReference type="ARBA" id="ARBA00023136"/>
    </source>
</evidence>
<dbReference type="EMBL" id="CP036339">
    <property type="protein sequence ID" value="QDT73444.1"/>
    <property type="molecule type" value="Genomic_DNA"/>
</dbReference>
<accession>A0A517TYJ7</accession>
<dbReference type="PANTHER" id="PTHR30250">
    <property type="entry name" value="PST FAMILY PREDICTED COLANIC ACID TRANSPORTER"/>
    <property type="match status" value="1"/>
</dbReference>
<organism evidence="8 9">
    <name type="scientific">Lacipirellula limnantheis</name>
    <dbReference type="NCBI Taxonomy" id="2528024"/>
    <lineage>
        <taxon>Bacteria</taxon>
        <taxon>Pseudomonadati</taxon>
        <taxon>Planctomycetota</taxon>
        <taxon>Planctomycetia</taxon>
        <taxon>Pirellulales</taxon>
        <taxon>Lacipirellulaceae</taxon>
        <taxon>Lacipirellula</taxon>
    </lineage>
</organism>
<dbReference type="Pfam" id="PF13440">
    <property type="entry name" value="Polysacc_synt_3"/>
    <property type="match status" value="1"/>
</dbReference>
<feature type="transmembrane region" description="Helical" evidence="7">
    <location>
        <begin position="147"/>
        <end position="170"/>
    </location>
</feature>
<dbReference type="PANTHER" id="PTHR30250:SF11">
    <property type="entry name" value="O-ANTIGEN TRANSPORTER-RELATED"/>
    <property type="match status" value="1"/>
</dbReference>
<keyword evidence="5 7" id="KW-0472">Membrane</keyword>
<name>A0A517TYJ7_9BACT</name>
<proteinExistence type="predicted"/>
<evidence type="ECO:0000313" key="8">
    <source>
        <dbReference type="EMBL" id="QDT73444.1"/>
    </source>
</evidence>
<feature type="transmembrane region" description="Helical" evidence="7">
    <location>
        <begin position="400"/>
        <end position="418"/>
    </location>
</feature>
<feature type="transmembrane region" description="Helical" evidence="7">
    <location>
        <begin position="335"/>
        <end position="355"/>
    </location>
</feature>
<evidence type="ECO:0000256" key="6">
    <source>
        <dbReference type="SAM" id="MobiDB-lite"/>
    </source>
</evidence>
<keyword evidence="9" id="KW-1185">Reference proteome</keyword>
<comment type="subcellular location">
    <subcellularLocation>
        <location evidence="1">Cell membrane</location>
        <topology evidence="1">Multi-pass membrane protein</topology>
    </subcellularLocation>
</comment>
<dbReference type="Proteomes" id="UP000317909">
    <property type="component" value="Chromosome"/>
</dbReference>
<evidence type="ECO:0000256" key="1">
    <source>
        <dbReference type="ARBA" id="ARBA00004651"/>
    </source>
</evidence>
<feature type="transmembrane region" description="Helical" evidence="7">
    <location>
        <begin position="264"/>
        <end position="284"/>
    </location>
</feature>
<dbReference type="InterPro" id="IPR050833">
    <property type="entry name" value="Poly_Biosynth_Transport"/>
</dbReference>
<keyword evidence="4 7" id="KW-1133">Transmembrane helix</keyword>
<evidence type="ECO:0000256" key="4">
    <source>
        <dbReference type="ARBA" id="ARBA00022989"/>
    </source>
</evidence>
<feature type="region of interest" description="Disordered" evidence="6">
    <location>
        <begin position="439"/>
        <end position="458"/>
    </location>
</feature>
<evidence type="ECO:0000256" key="2">
    <source>
        <dbReference type="ARBA" id="ARBA00022475"/>
    </source>
</evidence>
<keyword evidence="2" id="KW-1003">Cell membrane</keyword>
<evidence type="ECO:0000256" key="7">
    <source>
        <dbReference type="SAM" id="Phobius"/>
    </source>
</evidence>
<feature type="transmembrane region" description="Helical" evidence="7">
    <location>
        <begin position="106"/>
        <end position="126"/>
    </location>
</feature>
<evidence type="ECO:0000313" key="9">
    <source>
        <dbReference type="Proteomes" id="UP000317909"/>
    </source>
</evidence>
<feature type="transmembrane region" description="Helical" evidence="7">
    <location>
        <begin position="375"/>
        <end position="394"/>
    </location>
</feature>